<feature type="domain" description="TonB-dependent receptor-like beta-barrel" evidence="10">
    <location>
        <begin position="293"/>
        <end position="730"/>
    </location>
</feature>
<comment type="subcellular location">
    <subcellularLocation>
        <location evidence="1 8">Cell outer membrane</location>
        <topology evidence="1 8">Multi-pass membrane protein</topology>
    </subcellularLocation>
</comment>
<dbReference type="PROSITE" id="PS52016">
    <property type="entry name" value="TONB_DEPENDENT_REC_3"/>
    <property type="match status" value="1"/>
</dbReference>
<keyword evidence="2 8" id="KW-0813">Transport</keyword>
<keyword evidence="12" id="KW-0675">Receptor</keyword>
<keyword evidence="4 8" id="KW-0812">Transmembrane</keyword>
<evidence type="ECO:0000256" key="6">
    <source>
        <dbReference type="ARBA" id="ARBA00023136"/>
    </source>
</evidence>
<gene>
    <name evidence="12" type="ORF">EFY79_07045</name>
</gene>
<dbReference type="Proteomes" id="UP000267223">
    <property type="component" value="Unassembled WGS sequence"/>
</dbReference>
<keyword evidence="6 8" id="KW-0472">Membrane</keyword>
<evidence type="ECO:0000256" key="8">
    <source>
        <dbReference type="PROSITE-ProRule" id="PRU01360"/>
    </source>
</evidence>
<keyword evidence="7 8" id="KW-0998">Cell outer membrane</keyword>
<evidence type="ECO:0000313" key="13">
    <source>
        <dbReference type="Proteomes" id="UP000267223"/>
    </source>
</evidence>
<dbReference type="OrthoDB" id="9803050at2"/>
<evidence type="ECO:0000256" key="7">
    <source>
        <dbReference type="ARBA" id="ARBA00023237"/>
    </source>
</evidence>
<dbReference type="AlphaFoldDB" id="A0A3M9NJU8"/>
<organism evidence="12 13">
    <name type="scientific">Hanamia caeni</name>
    <dbReference type="NCBI Taxonomy" id="2294116"/>
    <lineage>
        <taxon>Bacteria</taxon>
        <taxon>Pseudomonadati</taxon>
        <taxon>Bacteroidota</taxon>
        <taxon>Chitinophagia</taxon>
        <taxon>Chitinophagales</taxon>
        <taxon>Chitinophagaceae</taxon>
        <taxon>Hanamia</taxon>
    </lineage>
</organism>
<evidence type="ECO:0000259" key="11">
    <source>
        <dbReference type="Pfam" id="PF07715"/>
    </source>
</evidence>
<accession>A0A3M9NJU8</accession>
<feature type="domain" description="TonB-dependent receptor plug" evidence="11">
    <location>
        <begin position="141"/>
        <end position="217"/>
    </location>
</feature>
<reference evidence="12 13" key="1">
    <citation type="submission" date="2018-11" db="EMBL/GenBank/DDBJ databases">
        <title>Draft genome sequence of Ferruginibacter sp. BO-59.</title>
        <authorList>
            <person name="Im W.T."/>
        </authorList>
    </citation>
    <scope>NUCLEOTIDE SEQUENCE [LARGE SCALE GENOMIC DNA]</scope>
    <source>
        <strain evidence="12 13">BO-59</strain>
    </source>
</reference>
<evidence type="ECO:0000256" key="9">
    <source>
        <dbReference type="RuleBase" id="RU003357"/>
    </source>
</evidence>
<keyword evidence="13" id="KW-1185">Reference proteome</keyword>
<dbReference type="InterPro" id="IPR036942">
    <property type="entry name" value="Beta-barrel_TonB_sf"/>
</dbReference>
<comment type="caution">
    <text evidence="12">The sequence shown here is derived from an EMBL/GenBank/DDBJ whole genome shotgun (WGS) entry which is preliminary data.</text>
</comment>
<comment type="similarity">
    <text evidence="8 9">Belongs to the TonB-dependent receptor family.</text>
</comment>
<dbReference type="RefSeq" id="WP_123119970.1">
    <property type="nucleotide sequence ID" value="NZ_RJJR01000004.1"/>
</dbReference>
<dbReference type="Pfam" id="PF13715">
    <property type="entry name" value="CarbopepD_reg_2"/>
    <property type="match status" value="1"/>
</dbReference>
<dbReference type="EMBL" id="RJJR01000004">
    <property type="protein sequence ID" value="RNI37981.1"/>
    <property type="molecule type" value="Genomic_DNA"/>
</dbReference>
<dbReference type="Gene3D" id="2.170.130.10">
    <property type="entry name" value="TonB-dependent receptor, plug domain"/>
    <property type="match status" value="1"/>
</dbReference>
<dbReference type="SUPFAM" id="SSF49464">
    <property type="entry name" value="Carboxypeptidase regulatory domain-like"/>
    <property type="match status" value="1"/>
</dbReference>
<protein>
    <submittedName>
        <fullName evidence="12">TonB-dependent receptor</fullName>
    </submittedName>
</protein>
<evidence type="ECO:0000256" key="1">
    <source>
        <dbReference type="ARBA" id="ARBA00004571"/>
    </source>
</evidence>
<evidence type="ECO:0000256" key="3">
    <source>
        <dbReference type="ARBA" id="ARBA00022452"/>
    </source>
</evidence>
<dbReference type="InterPro" id="IPR000531">
    <property type="entry name" value="Beta-barrel_TonB"/>
</dbReference>
<evidence type="ECO:0000313" key="12">
    <source>
        <dbReference type="EMBL" id="RNI37981.1"/>
    </source>
</evidence>
<dbReference type="InterPro" id="IPR008969">
    <property type="entry name" value="CarboxyPept-like_regulatory"/>
</dbReference>
<dbReference type="Gene3D" id="2.60.40.1120">
    <property type="entry name" value="Carboxypeptidase-like, regulatory domain"/>
    <property type="match status" value="1"/>
</dbReference>
<evidence type="ECO:0000259" key="10">
    <source>
        <dbReference type="Pfam" id="PF00593"/>
    </source>
</evidence>
<dbReference type="InterPro" id="IPR012910">
    <property type="entry name" value="Plug_dom"/>
</dbReference>
<dbReference type="Pfam" id="PF07715">
    <property type="entry name" value="Plug"/>
    <property type="match status" value="1"/>
</dbReference>
<evidence type="ECO:0000256" key="2">
    <source>
        <dbReference type="ARBA" id="ARBA00022448"/>
    </source>
</evidence>
<proteinExistence type="inferred from homology"/>
<dbReference type="Pfam" id="PF00593">
    <property type="entry name" value="TonB_dep_Rec_b-barrel"/>
    <property type="match status" value="1"/>
</dbReference>
<dbReference type="GO" id="GO:0009279">
    <property type="term" value="C:cell outer membrane"/>
    <property type="evidence" value="ECO:0007669"/>
    <property type="project" value="UniProtKB-SubCell"/>
</dbReference>
<evidence type="ECO:0000256" key="5">
    <source>
        <dbReference type="ARBA" id="ARBA00023077"/>
    </source>
</evidence>
<keyword evidence="5 9" id="KW-0798">TonB box</keyword>
<name>A0A3M9NJU8_9BACT</name>
<dbReference type="Gene3D" id="2.40.170.20">
    <property type="entry name" value="TonB-dependent receptor, beta-barrel domain"/>
    <property type="match status" value="1"/>
</dbReference>
<dbReference type="InterPro" id="IPR039426">
    <property type="entry name" value="TonB-dep_rcpt-like"/>
</dbReference>
<dbReference type="SUPFAM" id="SSF56935">
    <property type="entry name" value="Porins"/>
    <property type="match status" value="1"/>
</dbReference>
<keyword evidence="3 8" id="KW-1134">Transmembrane beta strand</keyword>
<sequence length="771" mass="86644">MKKGLLLALLVIAGLFTFAQKKYTLSGTIRDQKTGETLIGATIVLKGTNTYNVLSNGYGFYSITVPGNDYVALATFSGYQTDTFDISLTTDQVKNIFLPPLATRLDEVVITSRKNDITHSLPGMQKISMNEIKNVPVLFGEKDILKTIQLLPGIKSAGEGSSGFFVRGGGADQNLILLDEATVYNASHLLGFFSTFNSDAIKDVTVYKGDMPAQYGGRLSSLLDIKMNDGNEKEYKVSGGTGLISSRINVEGPIVKNKGSFVVSARRTYADLFLKISHDSDVNKSVLYFYDLNAKANYQFNNNNRLYLSGYFGKDVLGYGQQFGIKWGNSTATLRWNHIFNNKLFSNTSFIFSNYDYNISINQTNNNVGILSKIKDLTLKEDLQYYAGNKNKINLGFKITRHVFTPGNIKTSETSSYNSLILPDKYAIDGAAYVSDEWVLNDKLKINSGLRLSSFSMTGPGDFYTYDPNGNIKTIETYPRGKIVASYLNPEPRFAVSFQLNQQSSVKASYSRNVQNLHLLSNSTGSNPTDLWIPSSNNVKPEIADQVSAGYYRTIKNNQYAFSAEIYFKNLQNQIDYKNGAILVANQLVESQLVFGKGRAYGLELYLKKNYGKFTGWVSYTLSRTERKIDGVNNNAWYPATQDQTHNLSIVGIYQINNKWTLSSDFVFFTGNAVTWPSGKYDVNGRRVFYYTERNGYRMPATHRLDISATLQGKKTKKFEGSWTFSLYNVYGRQNPYFVQFQDDPANPQKTQAIQYSLFRWVPSVTYNFKF</sequence>
<evidence type="ECO:0000256" key="4">
    <source>
        <dbReference type="ARBA" id="ARBA00022692"/>
    </source>
</evidence>
<dbReference type="InterPro" id="IPR037066">
    <property type="entry name" value="Plug_dom_sf"/>
</dbReference>